<dbReference type="Proteomes" id="UP000007721">
    <property type="component" value="Chromosome"/>
</dbReference>
<dbReference type="AlphaFoldDB" id="B9M1E9"/>
<organism evidence="1 2">
    <name type="scientific">Geotalea daltonii (strain DSM 22248 / JCM 15807 / FRC-32)</name>
    <name type="common">Geobacter daltonii</name>
    <dbReference type="NCBI Taxonomy" id="316067"/>
    <lineage>
        <taxon>Bacteria</taxon>
        <taxon>Pseudomonadati</taxon>
        <taxon>Thermodesulfobacteriota</taxon>
        <taxon>Desulfuromonadia</taxon>
        <taxon>Geobacterales</taxon>
        <taxon>Geobacteraceae</taxon>
        <taxon>Geotalea</taxon>
    </lineage>
</organism>
<evidence type="ECO:0000313" key="2">
    <source>
        <dbReference type="Proteomes" id="UP000007721"/>
    </source>
</evidence>
<accession>B9M1E9</accession>
<sequence>MLLNAGFFNRFRANKRKRADIEPNSDKPLNFNRDQLPNIKGKLRHLNMERGLDMAMTSTALMLLGSGLGFLMTRRYRLASFLGVAFIVQQVLENRRIDRHDPNEIEFERRALKLERGDFGKLEVIPFK</sequence>
<keyword evidence="2" id="KW-1185">Reference proteome</keyword>
<name>B9M1E9_GEODF</name>
<protein>
    <submittedName>
        <fullName evidence="1">Uncharacterized protein</fullName>
    </submittedName>
</protein>
<proteinExistence type="predicted"/>
<dbReference type="OrthoDB" id="5397419at2"/>
<dbReference type="HOGENOM" id="CLU_2034716_0_0_7"/>
<dbReference type="KEGG" id="geo:Geob_2681"/>
<gene>
    <name evidence="1" type="ordered locus">Geob_2681</name>
</gene>
<dbReference type="RefSeq" id="WP_012647759.1">
    <property type="nucleotide sequence ID" value="NC_011979.1"/>
</dbReference>
<reference evidence="1 2" key="1">
    <citation type="submission" date="2009-01" db="EMBL/GenBank/DDBJ databases">
        <title>Complete sequence of Geobacter sp. FRC-32.</title>
        <authorList>
            <consortium name="US DOE Joint Genome Institute"/>
            <person name="Lucas S."/>
            <person name="Copeland A."/>
            <person name="Lapidus A."/>
            <person name="Glavina del Rio T."/>
            <person name="Dalin E."/>
            <person name="Tice H."/>
            <person name="Bruce D."/>
            <person name="Goodwin L."/>
            <person name="Pitluck S."/>
            <person name="Saunders E."/>
            <person name="Brettin T."/>
            <person name="Detter J.C."/>
            <person name="Han C."/>
            <person name="Larimer F."/>
            <person name="Land M."/>
            <person name="Hauser L."/>
            <person name="Kyrpides N."/>
            <person name="Ovchinnikova G."/>
            <person name="Kostka J."/>
            <person name="Richardson P."/>
        </authorList>
    </citation>
    <scope>NUCLEOTIDE SEQUENCE [LARGE SCALE GENOMIC DNA]</scope>
    <source>
        <strain evidence="2">DSM 22248 / JCM 15807 / FRC-32</strain>
    </source>
</reference>
<dbReference type="EMBL" id="CP001390">
    <property type="protein sequence ID" value="ACM21031.1"/>
    <property type="molecule type" value="Genomic_DNA"/>
</dbReference>
<evidence type="ECO:0000313" key="1">
    <source>
        <dbReference type="EMBL" id="ACM21031.1"/>
    </source>
</evidence>